<proteinExistence type="predicted"/>
<dbReference type="PANTHER" id="PTHR42951:SF17">
    <property type="entry name" value="METALLO-BETA-LACTAMASE DOMAIN-CONTAINING PROTEIN"/>
    <property type="match status" value="1"/>
</dbReference>
<dbReference type="InterPro" id="IPR036866">
    <property type="entry name" value="RibonucZ/Hydroxyglut_hydro"/>
</dbReference>
<evidence type="ECO:0000256" key="2">
    <source>
        <dbReference type="ARBA" id="ARBA00034301"/>
    </source>
</evidence>
<dbReference type="Proteomes" id="UP001580346">
    <property type="component" value="Unassembled WGS sequence"/>
</dbReference>
<dbReference type="CDD" id="cd07721">
    <property type="entry name" value="yflN-like_MBL-fold"/>
    <property type="match status" value="1"/>
</dbReference>
<evidence type="ECO:0000256" key="1">
    <source>
        <dbReference type="ARBA" id="ARBA00034221"/>
    </source>
</evidence>
<gene>
    <name evidence="5" type="ORF">ACE41H_01935</name>
</gene>
<evidence type="ECO:0000313" key="6">
    <source>
        <dbReference type="Proteomes" id="UP001580346"/>
    </source>
</evidence>
<protein>
    <submittedName>
        <fullName evidence="5">MBL fold metallo-hydrolase</fullName>
    </submittedName>
</protein>
<dbReference type="PANTHER" id="PTHR42951">
    <property type="entry name" value="METALLO-BETA-LACTAMASE DOMAIN-CONTAINING"/>
    <property type="match status" value="1"/>
</dbReference>
<evidence type="ECO:0000256" key="3">
    <source>
        <dbReference type="ARBA" id="ARBA00048505"/>
    </source>
</evidence>
<sequence length="267" mass="28862">MTDSLFFDGLTATEEAAPDILKLRTLFVNTVFIGEPGRRGWVLVDTGMPGFQDAIIAVAEARYPGPPSAIILTHGHFDHVGTVIGLIQHWGSPVYAHPLELPYLTGWQDYLPADPSVGGGLLAGVSFLYPNEAIDLDDRVEPLPADGTVPGAPGWSWLHTPGHTPGHVSLLRPADRMLVSGDAMISVKQESALAVVQQVGEIHGPPTYFTTDWTAARRSVELIAKHRPATVVTGHGPVMKGAELDRQLQQMAEHFEEMAVPKEGKYV</sequence>
<evidence type="ECO:0000313" key="5">
    <source>
        <dbReference type="EMBL" id="MFB5265553.1"/>
    </source>
</evidence>
<comment type="caution">
    <text evidence="5">The sequence shown here is derived from an EMBL/GenBank/DDBJ whole genome shotgun (WGS) entry which is preliminary data.</text>
</comment>
<organism evidence="5 6">
    <name type="scientific">Paenibacillus enshidis</name>
    <dbReference type="NCBI Taxonomy" id="1458439"/>
    <lineage>
        <taxon>Bacteria</taxon>
        <taxon>Bacillati</taxon>
        <taxon>Bacillota</taxon>
        <taxon>Bacilli</taxon>
        <taxon>Bacillales</taxon>
        <taxon>Paenibacillaceae</taxon>
        <taxon>Paenibacillus</taxon>
    </lineage>
</organism>
<accession>A0ABV5AN05</accession>
<comment type="function">
    <text evidence="2">Counteracts the endogenous Pycsar antiviral defense system. Phosphodiesterase that enables metal-dependent hydrolysis of host cyclic nucleotide Pycsar defense signals such as cCMP and cUMP.</text>
</comment>
<dbReference type="Pfam" id="PF00753">
    <property type="entry name" value="Lactamase_B"/>
    <property type="match status" value="1"/>
</dbReference>
<dbReference type="RefSeq" id="WP_375352936.1">
    <property type="nucleotide sequence ID" value="NZ_JBHHMI010000001.1"/>
</dbReference>
<evidence type="ECO:0000259" key="4">
    <source>
        <dbReference type="SMART" id="SM00849"/>
    </source>
</evidence>
<feature type="domain" description="Metallo-beta-lactamase" evidence="4">
    <location>
        <begin position="27"/>
        <end position="235"/>
    </location>
</feature>
<name>A0ABV5AN05_9BACL</name>
<dbReference type="InterPro" id="IPR001279">
    <property type="entry name" value="Metallo-B-lactamas"/>
</dbReference>
<dbReference type="SMART" id="SM00849">
    <property type="entry name" value="Lactamase_B"/>
    <property type="match status" value="1"/>
</dbReference>
<dbReference type="Gene3D" id="3.60.15.10">
    <property type="entry name" value="Ribonuclease Z/Hydroxyacylglutathione hydrolase-like"/>
    <property type="match status" value="1"/>
</dbReference>
<keyword evidence="6" id="KW-1185">Reference proteome</keyword>
<reference evidence="5 6" key="1">
    <citation type="submission" date="2024-09" db="EMBL/GenBank/DDBJ databases">
        <title>Paenibacillus zeirhizospherea sp. nov., isolated from surface of the maize (Zea mays) roots in a horticulture field, Hungary.</title>
        <authorList>
            <person name="Marton D."/>
            <person name="Farkas M."/>
            <person name="Bedics A."/>
            <person name="Toth E."/>
            <person name="Tancsics A."/>
            <person name="Boka K."/>
            <person name="Maroti G."/>
            <person name="Kriszt B."/>
            <person name="Cserhati M."/>
        </authorList>
    </citation>
    <scope>NUCLEOTIDE SEQUENCE [LARGE SCALE GENOMIC DNA]</scope>
    <source>
        <strain evidence="5 6">KCTC 33519</strain>
    </source>
</reference>
<comment type="catalytic activity">
    <reaction evidence="1">
        <text>3',5'-cyclic CMP + H2O = CMP + H(+)</text>
        <dbReference type="Rhea" id="RHEA:72675"/>
        <dbReference type="ChEBI" id="CHEBI:15377"/>
        <dbReference type="ChEBI" id="CHEBI:15378"/>
        <dbReference type="ChEBI" id="CHEBI:58003"/>
        <dbReference type="ChEBI" id="CHEBI:60377"/>
    </reaction>
    <physiologicalReaction direction="left-to-right" evidence="1">
        <dbReference type="Rhea" id="RHEA:72676"/>
    </physiologicalReaction>
</comment>
<dbReference type="EMBL" id="JBHHMI010000001">
    <property type="protein sequence ID" value="MFB5265553.1"/>
    <property type="molecule type" value="Genomic_DNA"/>
</dbReference>
<dbReference type="SUPFAM" id="SSF56281">
    <property type="entry name" value="Metallo-hydrolase/oxidoreductase"/>
    <property type="match status" value="1"/>
</dbReference>
<dbReference type="InterPro" id="IPR050855">
    <property type="entry name" value="NDM-1-like"/>
</dbReference>
<comment type="catalytic activity">
    <reaction evidence="3">
        <text>3',5'-cyclic UMP + H2O = UMP + H(+)</text>
        <dbReference type="Rhea" id="RHEA:70575"/>
        <dbReference type="ChEBI" id="CHEBI:15377"/>
        <dbReference type="ChEBI" id="CHEBI:15378"/>
        <dbReference type="ChEBI" id="CHEBI:57865"/>
        <dbReference type="ChEBI" id="CHEBI:184387"/>
    </reaction>
    <physiologicalReaction direction="left-to-right" evidence="3">
        <dbReference type="Rhea" id="RHEA:70576"/>
    </physiologicalReaction>
</comment>